<feature type="chain" id="PRO_5026100054" evidence="1">
    <location>
        <begin position="22"/>
        <end position="243"/>
    </location>
</feature>
<protein>
    <submittedName>
        <fullName evidence="2">Exported protein</fullName>
    </submittedName>
</protein>
<name>A0A6G7GT01_KUEST</name>
<proteinExistence type="predicted"/>
<dbReference type="AlphaFoldDB" id="A0A6G7GT01"/>
<feature type="signal peptide" evidence="1">
    <location>
        <begin position="1"/>
        <end position="21"/>
    </location>
</feature>
<evidence type="ECO:0000313" key="3">
    <source>
        <dbReference type="Proteomes" id="UP000501926"/>
    </source>
</evidence>
<dbReference type="Proteomes" id="UP000501926">
    <property type="component" value="Chromosome"/>
</dbReference>
<dbReference type="PROSITE" id="PS51257">
    <property type="entry name" value="PROKAR_LIPOPROTEIN"/>
    <property type="match status" value="1"/>
</dbReference>
<accession>A0A6G7GT01</accession>
<sequence>MRHRTLICYVMIAITIGSGCASPLKTDTVTFDSPSAYQNCKEIDGLQIAVIPIDSLEKLKEVFGTDMKEANILPLHLVVYNAGTKEFEINHQQIFGITDDGKFTVAYTLNKAAEYVRGSSIGTTVAAGAMAGTLAGAAIGAGLGAAVGSVGGNASQGAVTGAAVGGTVGAASGTAAGLSDSITVKFKQELANLAFEDRVIFQGDIQQGFIYLKWQPYNKIRMKLFNITDNKYYDLLFDIAVMR</sequence>
<gene>
    <name evidence="2" type="ORF">KsCSTR_33170</name>
</gene>
<dbReference type="EMBL" id="CP049055">
    <property type="protein sequence ID" value="QII12696.1"/>
    <property type="molecule type" value="Genomic_DNA"/>
</dbReference>
<reference evidence="2 3" key="1">
    <citation type="submission" date="2020-02" db="EMBL/GenBank/DDBJ databases">
        <title>Newly sequenced genome of strain CSTR1 showed variability in Candidatus Kuenenia stuttgartiensis genomes.</title>
        <authorList>
            <person name="Ding C."/>
            <person name="Adrian L."/>
        </authorList>
    </citation>
    <scope>NUCLEOTIDE SEQUENCE [LARGE SCALE GENOMIC DNA]</scope>
    <source>
        <strain evidence="2 3">CSTR1</strain>
    </source>
</reference>
<evidence type="ECO:0000313" key="2">
    <source>
        <dbReference type="EMBL" id="QII12696.1"/>
    </source>
</evidence>
<evidence type="ECO:0000256" key="1">
    <source>
        <dbReference type="SAM" id="SignalP"/>
    </source>
</evidence>
<keyword evidence="1" id="KW-0732">Signal</keyword>
<organism evidence="2 3">
    <name type="scientific">Kuenenia stuttgartiensis</name>
    <dbReference type="NCBI Taxonomy" id="174633"/>
    <lineage>
        <taxon>Bacteria</taxon>
        <taxon>Pseudomonadati</taxon>
        <taxon>Planctomycetota</taxon>
        <taxon>Candidatus Brocadiia</taxon>
        <taxon>Candidatus Brocadiales</taxon>
        <taxon>Candidatus Brocadiaceae</taxon>
        <taxon>Candidatus Kuenenia</taxon>
    </lineage>
</organism>